<dbReference type="STRING" id="1230454.C461_03857"/>
<feature type="region of interest" description="Disordered" evidence="1">
    <location>
        <begin position="44"/>
        <end position="63"/>
    </location>
</feature>
<name>M0PF29_9EURY</name>
<evidence type="ECO:0000256" key="1">
    <source>
        <dbReference type="SAM" id="MobiDB-lite"/>
    </source>
</evidence>
<dbReference type="InterPro" id="IPR055756">
    <property type="entry name" value="DUF7332"/>
</dbReference>
<proteinExistence type="predicted"/>
<accession>M0PF29</accession>
<dbReference type="OrthoDB" id="328061at2157"/>
<organism evidence="2 3">
    <name type="scientific">Halorubrum aidingense JCM 13560</name>
    <dbReference type="NCBI Taxonomy" id="1230454"/>
    <lineage>
        <taxon>Archaea</taxon>
        <taxon>Methanobacteriati</taxon>
        <taxon>Methanobacteriota</taxon>
        <taxon>Stenosarchaea group</taxon>
        <taxon>Halobacteria</taxon>
        <taxon>Halobacteriales</taxon>
        <taxon>Haloferacaceae</taxon>
        <taxon>Halorubrum</taxon>
    </lineage>
</organism>
<keyword evidence="3" id="KW-1185">Reference proteome</keyword>
<dbReference type="AlphaFoldDB" id="M0PF29"/>
<evidence type="ECO:0000313" key="2">
    <source>
        <dbReference type="EMBL" id="EMA68732.1"/>
    </source>
</evidence>
<evidence type="ECO:0000313" key="3">
    <source>
        <dbReference type="Proteomes" id="UP000011575"/>
    </source>
</evidence>
<dbReference type="EMBL" id="AOJI01000017">
    <property type="protein sequence ID" value="EMA68732.1"/>
    <property type="molecule type" value="Genomic_DNA"/>
</dbReference>
<gene>
    <name evidence="2" type="ORF">C461_03857</name>
</gene>
<reference evidence="2 3" key="1">
    <citation type="journal article" date="2014" name="PLoS Genet.">
        <title>Phylogenetically driven sequencing of extremely halophilic archaea reveals strategies for static and dynamic osmo-response.</title>
        <authorList>
            <person name="Becker E.A."/>
            <person name="Seitzer P.M."/>
            <person name="Tritt A."/>
            <person name="Larsen D."/>
            <person name="Krusor M."/>
            <person name="Yao A.I."/>
            <person name="Wu D."/>
            <person name="Madern D."/>
            <person name="Eisen J.A."/>
            <person name="Darling A.E."/>
            <person name="Facciotti M.T."/>
        </authorList>
    </citation>
    <scope>NUCLEOTIDE SEQUENCE [LARGE SCALE GENOMIC DNA]</scope>
    <source>
        <strain evidence="2 3">JCM 13560</strain>
    </source>
</reference>
<dbReference type="RefSeq" id="WP_007998805.1">
    <property type="nucleotide sequence ID" value="NZ_AOJI01000017.1"/>
</dbReference>
<dbReference type="Proteomes" id="UP000011575">
    <property type="component" value="Unassembled WGS sequence"/>
</dbReference>
<protein>
    <submittedName>
        <fullName evidence="2">Uncharacterized protein</fullName>
    </submittedName>
</protein>
<comment type="caution">
    <text evidence="2">The sequence shown here is derived from an EMBL/GenBank/DDBJ whole genome shotgun (WGS) entry which is preliminary data.</text>
</comment>
<dbReference type="PATRIC" id="fig|1230454.4.peg.797"/>
<dbReference type="Pfam" id="PF24019">
    <property type="entry name" value="DUF7332"/>
    <property type="match status" value="1"/>
</dbReference>
<sequence length="184" mass="18407">MERAPRTRTLVATIALLLVAAAVVTAATGAVAGGVAGVTDSVADTPGSTDSGEYGPVAQTAPDGDRSAAATGCFAGDGYPISIGDEGATIDALVHLSVLTDPAVGNEFGVEAAGAVGDDRIVTLAAGVRLTAREAIADGLDPFEAFDILYTYELRLPMFDGTIGDSEYRDEGSPISSAAGVDPC</sequence>